<dbReference type="Pfam" id="PF12724">
    <property type="entry name" value="Flavodoxin_5"/>
    <property type="match status" value="1"/>
</dbReference>
<dbReference type="InterPro" id="IPR029039">
    <property type="entry name" value="Flavoprotein-like_sf"/>
</dbReference>
<name>A0ABT5SYP5_9PSEU</name>
<dbReference type="Gene3D" id="3.40.50.360">
    <property type="match status" value="1"/>
</dbReference>
<dbReference type="InterPro" id="IPR026816">
    <property type="entry name" value="Flavodoxin_dom"/>
</dbReference>
<dbReference type="RefSeq" id="WP_274202504.1">
    <property type="nucleotide sequence ID" value="NZ_JAQZAO010000010.1"/>
</dbReference>
<dbReference type="Proteomes" id="UP001300763">
    <property type="component" value="Unassembled WGS sequence"/>
</dbReference>
<reference evidence="2 3" key="1">
    <citation type="submission" date="2023-02" db="EMBL/GenBank/DDBJ databases">
        <title>Genome sequencing required for Actinomycetospora new species description.</title>
        <authorList>
            <person name="Saimee Y."/>
            <person name="Duangmal K."/>
        </authorList>
    </citation>
    <scope>NUCLEOTIDE SEQUENCE [LARGE SCALE GENOMIC DNA]</scope>
    <source>
        <strain evidence="2 3">DW7H6</strain>
    </source>
</reference>
<gene>
    <name evidence="2" type="ORF">PGB27_21730</name>
</gene>
<feature type="domain" description="Flavodoxin" evidence="1">
    <location>
        <begin position="4"/>
        <end position="89"/>
    </location>
</feature>
<keyword evidence="3" id="KW-1185">Reference proteome</keyword>
<organism evidence="2 3">
    <name type="scientific">Actinomycetospora lemnae</name>
    <dbReference type="NCBI Taxonomy" id="3019891"/>
    <lineage>
        <taxon>Bacteria</taxon>
        <taxon>Bacillati</taxon>
        <taxon>Actinomycetota</taxon>
        <taxon>Actinomycetes</taxon>
        <taxon>Pseudonocardiales</taxon>
        <taxon>Pseudonocardiaceae</taxon>
        <taxon>Actinomycetospora</taxon>
    </lineage>
</organism>
<evidence type="ECO:0000313" key="3">
    <source>
        <dbReference type="Proteomes" id="UP001300763"/>
    </source>
</evidence>
<accession>A0ABT5SYP5</accession>
<dbReference type="SUPFAM" id="SSF52218">
    <property type="entry name" value="Flavoproteins"/>
    <property type="match status" value="1"/>
</dbReference>
<comment type="caution">
    <text evidence="2">The sequence shown here is derived from an EMBL/GenBank/DDBJ whole genome shotgun (WGS) entry which is preliminary data.</text>
</comment>
<protein>
    <submittedName>
        <fullName evidence="2">Flavodoxin domain-containing protein</fullName>
    </submittedName>
</protein>
<sequence>MKVLVGYATAHGSTREIAEHVGARLRRYGLDVEVQELAHTAAPESFDAFVIASAVHGQRWLPEARAFVAEHAPELAAKPVWLLSVGMPAALRFPWSLLAGMQPALLVEELTDRVSFRDHLVVSGVIRDDHLPLLGWLLMFALTRGAGDYRDWDRIDTWTDGVARVLTTLPAPTGRRDRAPAARA</sequence>
<dbReference type="EMBL" id="JAQZAO010000010">
    <property type="protein sequence ID" value="MDD7967972.1"/>
    <property type="molecule type" value="Genomic_DNA"/>
</dbReference>
<proteinExistence type="predicted"/>
<evidence type="ECO:0000259" key="1">
    <source>
        <dbReference type="Pfam" id="PF12724"/>
    </source>
</evidence>
<evidence type="ECO:0000313" key="2">
    <source>
        <dbReference type="EMBL" id="MDD7967972.1"/>
    </source>
</evidence>